<dbReference type="EC" id="3.1.4.4" evidence="3"/>
<keyword evidence="8" id="KW-0732">Signal</keyword>
<evidence type="ECO:0000259" key="9">
    <source>
        <dbReference type="Pfam" id="PF13091"/>
    </source>
</evidence>
<feature type="compositionally biased region" description="Polar residues" evidence="7">
    <location>
        <begin position="10"/>
        <end position="19"/>
    </location>
</feature>
<feature type="domain" description="Phospholipase D-like" evidence="9">
    <location>
        <begin position="88"/>
        <end position="238"/>
    </location>
</feature>
<dbReference type="GO" id="GO:0016042">
    <property type="term" value="P:lipid catabolic process"/>
    <property type="evidence" value="ECO:0007669"/>
    <property type="project" value="UniProtKB-KW"/>
</dbReference>
<dbReference type="InterPro" id="IPR025202">
    <property type="entry name" value="PLD-like_dom"/>
</dbReference>
<accession>A0A4Y3RU72</accession>
<sequence>MISIKKKSTSESNGASASKRTSRNARTFRTAALALAVGASLTVAPSASAEPVLAVTTGALFNEPNSTDAAARGRILSHLGGLVDGAETGSSIRISLYLFQSVYLANKLGDAHKRGVTVQVVVDADSRSTGLDTLKSRLADPAGSPDSWVRTCKPEEACLALDPGTTETDPNGTYDNVNHNKFFLFSRTKGKGDIAVDDVVVQGSGNLTSQDTDDWWNDALTVVGNTALSGAYGQYFADLAAAAAGQTPQVADYAHDTQAGKAKVYFFPRSGTDTVVNILGTVAPVGTPDSCGGNSTGFGTTDGRTKIRIAQGHITRTEVARKLWELAEAGCDIEIVYRSLDNWTADDKPMGQVANWLTRPVTGKGRITLHQLDNDKRGGSDTHTKYLLIEGTYYGGVNKKIVFTGSHTYTTTALRYNDETLLKYEDAAVFDAYVKNFEAQRSAALTEGL</sequence>
<evidence type="ECO:0000313" key="11">
    <source>
        <dbReference type="Proteomes" id="UP000315226"/>
    </source>
</evidence>
<keyword evidence="6" id="KW-0443">Lipid metabolism</keyword>
<dbReference type="OrthoDB" id="3740959at2"/>
<evidence type="ECO:0000256" key="6">
    <source>
        <dbReference type="ARBA" id="ARBA00023098"/>
    </source>
</evidence>
<dbReference type="InterPro" id="IPR051406">
    <property type="entry name" value="PLD_domain"/>
</dbReference>
<evidence type="ECO:0000256" key="2">
    <source>
        <dbReference type="ARBA" id="ARBA00008664"/>
    </source>
</evidence>
<dbReference type="Gene3D" id="3.30.870.10">
    <property type="entry name" value="Endonuclease Chain A"/>
    <property type="match status" value="2"/>
</dbReference>
<keyword evidence="4" id="KW-0378">Hydrolase</keyword>
<dbReference type="PANTHER" id="PTHR43856">
    <property type="entry name" value="CARDIOLIPIN HYDROLASE"/>
    <property type="match status" value="1"/>
</dbReference>
<evidence type="ECO:0000256" key="3">
    <source>
        <dbReference type="ARBA" id="ARBA00012027"/>
    </source>
</evidence>
<reference evidence="10 11" key="1">
    <citation type="submission" date="2019-06" db="EMBL/GenBank/DDBJ databases">
        <title>Whole genome shotgun sequence of Streptomyces gardneri NBRC 12865.</title>
        <authorList>
            <person name="Hosoyama A."/>
            <person name="Uohara A."/>
            <person name="Ohji S."/>
            <person name="Ichikawa N."/>
        </authorList>
    </citation>
    <scope>NUCLEOTIDE SEQUENCE [LARGE SCALE GENOMIC DNA]</scope>
    <source>
        <strain evidence="10 11">NBRC 12865</strain>
    </source>
</reference>
<dbReference type="GO" id="GO:0004630">
    <property type="term" value="F:phospholipase D activity"/>
    <property type="evidence" value="ECO:0007669"/>
    <property type="project" value="UniProtKB-EC"/>
</dbReference>
<dbReference type="SUPFAM" id="SSF56024">
    <property type="entry name" value="Phospholipase D/nuclease"/>
    <property type="match status" value="2"/>
</dbReference>
<evidence type="ECO:0000256" key="7">
    <source>
        <dbReference type="SAM" id="MobiDB-lite"/>
    </source>
</evidence>
<feature type="region of interest" description="Disordered" evidence="7">
    <location>
        <begin position="1"/>
        <end position="23"/>
    </location>
</feature>
<organism evidence="10 11">
    <name type="scientific">Streptomyces gardneri</name>
    <dbReference type="NCBI Taxonomy" id="66892"/>
    <lineage>
        <taxon>Bacteria</taxon>
        <taxon>Bacillati</taxon>
        <taxon>Actinomycetota</taxon>
        <taxon>Actinomycetes</taxon>
        <taxon>Kitasatosporales</taxon>
        <taxon>Streptomycetaceae</taxon>
        <taxon>Streptomyces</taxon>
    </lineage>
</organism>
<dbReference type="Proteomes" id="UP000315226">
    <property type="component" value="Unassembled WGS sequence"/>
</dbReference>
<evidence type="ECO:0000256" key="8">
    <source>
        <dbReference type="SAM" id="SignalP"/>
    </source>
</evidence>
<evidence type="ECO:0000256" key="1">
    <source>
        <dbReference type="ARBA" id="ARBA00000798"/>
    </source>
</evidence>
<dbReference type="GO" id="GO:0016891">
    <property type="term" value="F:RNA endonuclease activity producing 5'-phosphomonoesters, hydrolytic mechanism"/>
    <property type="evidence" value="ECO:0007669"/>
    <property type="project" value="TreeGrafter"/>
</dbReference>
<dbReference type="RefSeq" id="WP_141301245.1">
    <property type="nucleotide sequence ID" value="NZ_BJMN01000051.1"/>
</dbReference>
<feature type="chain" id="PRO_5021362438" description="phospholipase D" evidence="8">
    <location>
        <begin position="50"/>
        <end position="449"/>
    </location>
</feature>
<feature type="signal peptide" evidence="8">
    <location>
        <begin position="1"/>
        <end position="49"/>
    </location>
</feature>
<comment type="catalytic activity">
    <reaction evidence="1">
        <text>a 1,2-diacyl-sn-glycero-3-phosphocholine + H2O = a 1,2-diacyl-sn-glycero-3-phosphate + choline + H(+)</text>
        <dbReference type="Rhea" id="RHEA:14445"/>
        <dbReference type="ChEBI" id="CHEBI:15354"/>
        <dbReference type="ChEBI" id="CHEBI:15377"/>
        <dbReference type="ChEBI" id="CHEBI:15378"/>
        <dbReference type="ChEBI" id="CHEBI:57643"/>
        <dbReference type="ChEBI" id="CHEBI:58608"/>
        <dbReference type="EC" id="3.1.4.4"/>
    </reaction>
</comment>
<evidence type="ECO:0000256" key="4">
    <source>
        <dbReference type="ARBA" id="ARBA00022801"/>
    </source>
</evidence>
<comment type="similarity">
    <text evidence="2">Belongs to the phospholipase D family.</text>
</comment>
<name>A0A4Y3RU72_9ACTN</name>
<keyword evidence="11" id="KW-1185">Reference proteome</keyword>
<keyword evidence="5" id="KW-0442">Lipid degradation</keyword>
<evidence type="ECO:0000256" key="5">
    <source>
        <dbReference type="ARBA" id="ARBA00022963"/>
    </source>
</evidence>
<gene>
    <name evidence="10" type="ORF">SGA01_66970</name>
</gene>
<dbReference type="PANTHER" id="PTHR43856:SF1">
    <property type="entry name" value="MITOCHONDRIAL CARDIOLIPIN HYDROLASE"/>
    <property type="match status" value="1"/>
</dbReference>
<protein>
    <recommendedName>
        <fullName evidence="3">phospholipase D</fullName>
        <ecNumber evidence="3">3.1.4.4</ecNumber>
    </recommendedName>
</protein>
<comment type="caution">
    <text evidence="10">The sequence shown here is derived from an EMBL/GenBank/DDBJ whole genome shotgun (WGS) entry which is preliminary data.</text>
</comment>
<dbReference type="EMBL" id="BJMN01000051">
    <property type="protein sequence ID" value="GEB61092.1"/>
    <property type="molecule type" value="Genomic_DNA"/>
</dbReference>
<dbReference type="Pfam" id="PF13091">
    <property type="entry name" value="PLDc_2"/>
    <property type="match status" value="2"/>
</dbReference>
<proteinExistence type="inferred from homology"/>
<evidence type="ECO:0000313" key="10">
    <source>
        <dbReference type="EMBL" id="GEB61092.1"/>
    </source>
</evidence>
<feature type="domain" description="Phospholipase D-like" evidence="9">
    <location>
        <begin position="305"/>
        <end position="439"/>
    </location>
</feature>
<dbReference type="AlphaFoldDB" id="A0A4Y3RU72"/>